<keyword evidence="3" id="KW-0805">Transcription regulation</keyword>
<protein>
    <submittedName>
        <fullName evidence="10">Response regulator transcription factor</fullName>
    </submittedName>
</protein>
<dbReference type="CDD" id="cd00383">
    <property type="entry name" value="trans_reg_C"/>
    <property type="match status" value="1"/>
</dbReference>
<gene>
    <name evidence="10" type="ORF">H6A01_04240</name>
</gene>
<dbReference type="PANTHER" id="PTHR48111:SF1">
    <property type="entry name" value="TWO-COMPONENT RESPONSE REGULATOR ORR33"/>
    <property type="match status" value="1"/>
</dbReference>
<keyword evidence="11" id="KW-1185">Reference proteome</keyword>
<dbReference type="InterPro" id="IPR016032">
    <property type="entry name" value="Sig_transdc_resp-reg_C-effctor"/>
</dbReference>
<keyword evidence="5" id="KW-0804">Transcription</keyword>
<feature type="domain" description="Response regulatory" evidence="8">
    <location>
        <begin position="5"/>
        <end position="121"/>
    </location>
</feature>
<evidence type="ECO:0000256" key="1">
    <source>
        <dbReference type="ARBA" id="ARBA00022553"/>
    </source>
</evidence>
<dbReference type="Gene3D" id="6.10.250.690">
    <property type="match status" value="1"/>
</dbReference>
<dbReference type="RefSeq" id="WP_205087645.1">
    <property type="nucleotide sequence ID" value="NZ_JACJLA010000005.1"/>
</dbReference>
<evidence type="ECO:0000256" key="5">
    <source>
        <dbReference type="ARBA" id="ARBA00023163"/>
    </source>
</evidence>
<dbReference type="PROSITE" id="PS50110">
    <property type="entry name" value="RESPONSE_REGULATORY"/>
    <property type="match status" value="1"/>
</dbReference>
<evidence type="ECO:0000313" key="10">
    <source>
        <dbReference type="EMBL" id="MBM6912536.1"/>
    </source>
</evidence>
<dbReference type="PROSITE" id="PS51755">
    <property type="entry name" value="OMPR_PHOB"/>
    <property type="match status" value="1"/>
</dbReference>
<proteinExistence type="predicted"/>
<dbReference type="InterPro" id="IPR039420">
    <property type="entry name" value="WalR-like"/>
</dbReference>
<dbReference type="Gene3D" id="3.40.50.2300">
    <property type="match status" value="1"/>
</dbReference>
<evidence type="ECO:0000256" key="7">
    <source>
        <dbReference type="PROSITE-ProRule" id="PRU01091"/>
    </source>
</evidence>
<reference evidence="10 11" key="1">
    <citation type="journal article" date="2021" name="Sci. Rep.">
        <title>The distribution of antibiotic resistance genes in chicken gut microbiota commensals.</title>
        <authorList>
            <person name="Juricova H."/>
            <person name="Matiasovicova J."/>
            <person name="Kubasova T."/>
            <person name="Cejkova D."/>
            <person name="Rychlik I."/>
        </authorList>
    </citation>
    <scope>NUCLEOTIDE SEQUENCE [LARGE SCALE GENOMIC DNA]</scope>
    <source>
        <strain evidence="10 11">An537</strain>
    </source>
</reference>
<dbReference type="Pfam" id="PF00486">
    <property type="entry name" value="Trans_reg_C"/>
    <property type="match status" value="1"/>
</dbReference>
<dbReference type="InterPro" id="IPR036388">
    <property type="entry name" value="WH-like_DNA-bd_sf"/>
</dbReference>
<feature type="domain" description="OmpR/PhoB-type" evidence="9">
    <location>
        <begin position="131"/>
        <end position="228"/>
    </location>
</feature>
<dbReference type="SMART" id="SM00862">
    <property type="entry name" value="Trans_reg_C"/>
    <property type="match status" value="1"/>
</dbReference>
<dbReference type="Pfam" id="PF00072">
    <property type="entry name" value="Response_reg"/>
    <property type="match status" value="1"/>
</dbReference>
<evidence type="ECO:0000313" key="11">
    <source>
        <dbReference type="Proteomes" id="UP000707138"/>
    </source>
</evidence>
<keyword evidence="2" id="KW-0902">Two-component regulatory system</keyword>
<evidence type="ECO:0000256" key="3">
    <source>
        <dbReference type="ARBA" id="ARBA00023015"/>
    </source>
</evidence>
<evidence type="ECO:0000256" key="4">
    <source>
        <dbReference type="ARBA" id="ARBA00023125"/>
    </source>
</evidence>
<dbReference type="InterPro" id="IPR001789">
    <property type="entry name" value="Sig_transdc_resp-reg_receiver"/>
</dbReference>
<comment type="caution">
    <text evidence="10">The sequence shown here is derived from an EMBL/GenBank/DDBJ whole genome shotgun (WGS) entry which is preliminary data.</text>
</comment>
<name>A0ABS2GEE0_9FIRM</name>
<dbReference type="InterPro" id="IPR001867">
    <property type="entry name" value="OmpR/PhoB-type_DNA-bd"/>
</dbReference>
<organism evidence="10 11">
    <name type="scientific">Veillonella magna</name>
    <dbReference type="NCBI Taxonomy" id="464322"/>
    <lineage>
        <taxon>Bacteria</taxon>
        <taxon>Bacillati</taxon>
        <taxon>Bacillota</taxon>
        <taxon>Negativicutes</taxon>
        <taxon>Veillonellales</taxon>
        <taxon>Veillonellaceae</taxon>
        <taxon>Veillonella</taxon>
    </lineage>
</organism>
<keyword evidence="4 7" id="KW-0238">DNA-binding</keyword>
<dbReference type="Proteomes" id="UP000707138">
    <property type="component" value="Unassembled WGS sequence"/>
</dbReference>
<accession>A0ABS2GEE0</accession>
<feature type="DNA-binding region" description="OmpR/PhoB-type" evidence="7">
    <location>
        <begin position="131"/>
        <end position="228"/>
    </location>
</feature>
<dbReference type="SUPFAM" id="SSF46894">
    <property type="entry name" value="C-terminal effector domain of the bipartite response regulators"/>
    <property type="match status" value="1"/>
</dbReference>
<dbReference type="EMBL" id="JACJLA010000005">
    <property type="protein sequence ID" value="MBM6912536.1"/>
    <property type="molecule type" value="Genomic_DNA"/>
</dbReference>
<evidence type="ECO:0000256" key="6">
    <source>
        <dbReference type="PROSITE-ProRule" id="PRU00169"/>
    </source>
</evidence>
<sequence>MNKPLLYCVEDEESIRGLVAYVLTGHHYEVHTFEGSTSFWSALEKRRPDLILLDIMLDGEDGLTILRKLRSQPATATIPVIMLTAKGTEYDIVKGLDDGADDYITKPFGVVELVSRVKALLRRTMGSTLKASALLAADTLRVNTESREVTLDGTSLSLTLKEYDLLVYLMENRGIALSRDRIMEAVWGFTYEGESRTVDVHIKSLRQQLGPVGRYIKTIRGIGYRWELSL</sequence>
<dbReference type="SMART" id="SM00448">
    <property type="entry name" value="REC"/>
    <property type="match status" value="1"/>
</dbReference>
<keyword evidence="1 6" id="KW-0597">Phosphoprotein</keyword>
<evidence type="ECO:0000259" key="8">
    <source>
        <dbReference type="PROSITE" id="PS50110"/>
    </source>
</evidence>
<evidence type="ECO:0000256" key="2">
    <source>
        <dbReference type="ARBA" id="ARBA00023012"/>
    </source>
</evidence>
<dbReference type="InterPro" id="IPR011006">
    <property type="entry name" value="CheY-like_superfamily"/>
</dbReference>
<dbReference type="PANTHER" id="PTHR48111">
    <property type="entry name" value="REGULATOR OF RPOS"/>
    <property type="match status" value="1"/>
</dbReference>
<evidence type="ECO:0000259" key="9">
    <source>
        <dbReference type="PROSITE" id="PS51755"/>
    </source>
</evidence>
<feature type="modified residue" description="4-aspartylphosphate" evidence="6">
    <location>
        <position position="54"/>
    </location>
</feature>
<dbReference type="Gene3D" id="1.10.10.10">
    <property type="entry name" value="Winged helix-like DNA-binding domain superfamily/Winged helix DNA-binding domain"/>
    <property type="match status" value="1"/>
</dbReference>
<dbReference type="SUPFAM" id="SSF52172">
    <property type="entry name" value="CheY-like"/>
    <property type="match status" value="1"/>
</dbReference>